<dbReference type="PANTHER" id="PTHR30069:SF28">
    <property type="entry name" value="TONB-DEPENDENT RECEPTOR YNCD-RELATED"/>
    <property type="match status" value="1"/>
</dbReference>
<dbReference type="PROSITE" id="PS52016">
    <property type="entry name" value="TONB_DEPENDENT_REC_3"/>
    <property type="match status" value="1"/>
</dbReference>
<comment type="subcellular location">
    <subcellularLocation>
        <location evidence="1 8">Cell outer membrane</location>
        <topology evidence="1 8">Multi-pass membrane protein</topology>
    </subcellularLocation>
</comment>
<feature type="signal peptide" evidence="10">
    <location>
        <begin position="1"/>
        <end position="24"/>
    </location>
</feature>
<keyword evidence="14" id="KW-1185">Reference proteome</keyword>
<dbReference type="InterPro" id="IPR039426">
    <property type="entry name" value="TonB-dep_rcpt-like"/>
</dbReference>
<keyword evidence="6 8" id="KW-0472">Membrane</keyword>
<evidence type="ECO:0000256" key="5">
    <source>
        <dbReference type="ARBA" id="ARBA00023077"/>
    </source>
</evidence>
<dbReference type="Pfam" id="PF07715">
    <property type="entry name" value="Plug"/>
    <property type="match status" value="1"/>
</dbReference>
<dbReference type="AlphaFoldDB" id="A0A2S5TFI1"/>
<evidence type="ECO:0000256" key="6">
    <source>
        <dbReference type="ARBA" id="ARBA00023136"/>
    </source>
</evidence>
<evidence type="ECO:0000256" key="8">
    <source>
        <dbReference type="PROSITE-ProRule" id="PRU01360"/>
    </source>
</evidence>
<keyword evidence="5 9" id="KW-0798">TonB box</keyword>
<evidence type="ECO:0000256" key="1">
    <source>
        <dbReference type="ARBA" id="ARBA00004571"/>
    </source>
</evidence>
<feature type="chain" id="PRO_5015529275" evidence="10">
    <location>
        <begin position="25"/>
        <end position="703"/>
    </location>
</feature>
<keyword evidence="4 8" id="KW-0812">Transmembrane</keyword>
<dbReference type="Pfam" id="PF00593">
    <property type="entry name" value="TonB_dep_Rec_b-barrel"/>
    <property type="match status" value="1"/>
</dbReference>
<evidence type="ECO:0000259" key="11">
    <source>
        <dbReference type="Pfam" id="PF00593"/>
    </source>
</evidence>
<dbReference type="GO" id="GO:0044718">
    <property type="term" value="P:siderophore transmembrane transport"/>
    <property type="evidence" value="ECO:0007669"/>
    <property type="project" value="TreeGrafter"/>
</dbReference>
<sequence length="703" mass="76021">MHYRSLRPLLALGLLPLPLSSALAEEAAVPLPPVVVSGLPSPRPELEAPAAIGRVDAEDLAWTQPGIGLSESLVRVPGLTVRNRQNYAQDLQIQSRGFGARSSFGVRGIQLRLDGIPLTAPDGQGQPSSLSVTSLDHVEVLRGPLAYPYGNASGGVIAAFSAPPPAALSFGSRLVMGSDETWRASASAAGQALDGKLGYRIEGLRFMTDGYREHSAARRDQVAATASWQIDETRRLGLVFNSLSQPDAQDPLGLTRAQYEADPRQADAAATTFNTRKSLNDRIGGLRYEQQLAGGDSLELVAYGSSRAVQQFQSIPVSVQQTQPQNSGGVIDLEREGYGGDGRYNWKLPHGTLSAGLQFQSLKENRKGYENFVGATTGVLGALRRDEDNQVDSFDQFLSADWALSERWSVLGALRRSEVAFESDDHYVVGANIDDSGDKRYSATTPALALRYAWSAASSVYGSWGRGFETPTFTELSYKPDGSSGLNLGLRAARSQTFELGWKRALPRGGLFTLALFDTGAEDDIVPARNSGGRASFQNADTQRRGAEAGLALKLAGDWSLQLAADYIDAEFDEDFEYFAGGATNPVSKGNRVPGIARHNAWAELAWRRALPGWSAAVDVRHAGSIAVNDRNDDQTESYRVVNARLAWMRPHGRGSFGTFVRVDNLLDKTYAGSVIVNEGNNRFFEPAPDRSWFAGVEMNFTP</sequence>
<evidence type="ECO:0000256" key="4">
    <source>
        <dbReference type="ARBA" id="ARBA00022692"/>
    </source>
</evidence>
<dbReference type="CDD" id="cd01347">
    <property type="entry name" value="ligand_gated_channel"/>
    <property type="match status" value="1"/>
</dbReference>
<dbReference type="Gene3D" id="2.170.130.10">
    <property type="entry name" value="TonB-dependent receptor, plug domain"/>
    <property type="match status" value="1"/>
</dbReference>
<proteinExistence type="inferred from homology"/>
<evidence type="ECO:0000313" key="14">
    <source>
        <dbReference type="Proteomes" id="UP000238220"/>
    </source>
</evidence>
<organism evidence="13 14">
    <name type="scientific">Solimonas fluminis</name>
    <dbReference type="NCBI Taxonomy" id="2086571"/>
    <lineage>
        <taxon>Bacteria</taxon>
        <taxon>Pseudomonadati</taxon>
        <taxon>Pseudomonadota</taxon>
        <taxon>Gammaproteobacteria</taxon>
        <taxon>Nevskiales</taxon>
        <taxon>Nevskiaceae</taxon>
        <taxon>Solimonas</taxon>
    </lineage>
</organism>
<evidence type="ECO:0000313" key="13">
    <source>
        <dbReference type="EMBL" id="PPE73588.1"/>
    </source>
</evidence>
<dbReference type="Gene3D" id="2.40.170.20">
    <property type="entry name" value="TonB-dependent receptor, beta-barrel domain"/>
    <property type="match status" value="1"/>
</dbReference>
<accession>A0A2S5TFI1</accession>
<feature type="domain" description="TonB-dependent receptor plug" evidence="12">
    <location>
        <begin position="46"/>
        <end position="156"/>
    </location>
</feature>
<feature type="domain" description="TonB-dependent receptor-like beta-barrel" evidence="11">
    <location>
        <begin position="228"/>
        <end position="666"/>
    </location>
</feature>
<evidence type="ECO:0000256" key="9">
    <source>
        <dbReference type="RuleBase" id="RU003357"/>
    </source>
</evidence>
<dbReference type="InterPro" id="IPR012910">
    <property type="entry name" value="Plug_dom"/>
</dbReference>
<keyword evidence="7 8" id="KW-0998">Cell outer membrane</keyword>
<evidence type="ECO:0000259" key="12">
    <source>
        <dbReference type="Pfam" id="PF07715"/>
    </source>
</evidence>
<dbReference type="GO" id="GO:0009279">
    <property type="term" value="C:cell outer membrane"/>
    <property type="evidence" value="ECO:0007669"/>
    <property type="project" value="UniProtKB-SubCell"/>
</dbReference>
<reference evidence="13 14" key="1">
    <citation type="submission" date="2018-02" db="EMBL/GenBank/DDBJ databases">
        <title>Genome sequencing of Solimonas sp. HR-BB.</title>
        <authorList>
            <person name="Lee Y."/>
            <person name="Jeon C.O."/>
        </authorList>
    </citation>
    <scope>NUCLEOTIDE SEQUENCE [LARGE SCALE GENOMIC DNA]</scope>
    <source>
        <strain evidence="13 14">HR-BB</strain>
    </source>
</reference>
<dbReference type="Proteomes" id="UP000238220">
    <property type="component" value="Unassembled WGS sequence"/>
</dbReference>
<evidence type="ECO:0000256" key="7">
    <source>
        <dbReference type="ARBA" id="ARBA00023237"/>
    </source>
</evidence>
<dbReference type="EMBL" id="PSNW01000006">
    <property type="protein sequence ID" value="PPE73588.1"/>
    <property type="molecule type" value="Genomic_DNA"/>
</dbReference>
<evidence type="ECO:0000256" key="10">
    <source>
        <dbReference type="SAM" id="SignalP"/>
    </source>
</evidence>
<comment type="caution">
    <text evidence="13">The sequence shown here is derived from an EMBL/GenBank/DDBJ whole genome shotgun (WGS) entry which is preliminary data.</text>
</comment>
<protein>
    <submittedName>
        <fullName evidence="13">TonB-dependent siderophore receptor</fullName>
    </submittedName>
</protein>
<dbReference type="InterPro" id="IPR037066">
    <property type="entry name" value="Plug_dom_sf"/>
</dbReference>
<keyword evidence="3 8" id="KW-1134">Transmembrane beta strand</keyword>
<dbReference type="RefSeq" id="WP_104230650.1">
    <property type="nucleotide sequence ID" value="NZ_PSNW01000006.1"/>
</dbReference>
<dbReference type="OrthoDB" id="9760620at2"/>
<comment type="similarity">
    <text evidence="8 9">Belongs to the TonB-dependent receptor family.</text>
</comment>
<gene>
    <name evidence="13" type="ORF">C3942_12355</name>
</gene>
<evidence type="ECO:0000256" key="2">
    <source>
        <dbReference type="ARBA" id="ARBA00022448"/>
    </source>
</evidence>
<evidence type="ECO:0000256" key="3">
    <source>
        <dbReference type="ARBA" id="ARBA00022452"/>
    </source>
</evidence>
<keyword evidence="2 8" id="KW-0813">Transport</keyword>
<dbReference type="InterPro" id="IPR036942">
    <property type="entry name" value="Beta-barrel_TonB_sf"/>
</dbReference>
<dbReference type="GO" id="GO:0015344">
    <property type="term" value="F:siderophore uptake transmembrane transporter activity"/>
    <property type="evidence" value="ECO:0007669"/>
    <property type="project" value="TreeGrafter"/>
</dbReference>
<keyword evidence="10" id="KW-0732">Signal</keyword>
<keyword evidence="13" id="KW-0675">Receptor</keyword>
<name>A0A2S5TFI1_9GAMM</name>
<dbReference type="SUPFAM" id="SSF56935">
    <property type="entry name" value="Porins"/>
    <property type="match status" value="1"/>
</dbReference>
<dbReference type="InterPro" id="IPR000531">
    <property type="entry name" value="Beta-barrel_TonB"/>
</dbReference>
<dbReference type="PANTHER" id="PTHR30069">
    <property type="entry name" value="TONB-DEPENDENT OUTER MEMBRANE RECEPTOR"/>
    <property type="match status" value="1"/>
</dbReference>